<dbReference type="GO" id="GO:0008270">
    <property type="term" value="F:zinc ion binding"/>
    <property type="evidence" value="ECO:0007669"/>
    <property type="project" value="InterPro"/>
</dbReference>
<dbReference type="CDD" id="cd00085">
    <property type="entry name" value="HNHc"/>
    <property type="match status" value="1"/>
</dbReference>
<evidence type="ECO:0000313" key="4">
    <source>
        <dbReference type="Proteomes" id="UP000516028"/>
    </source>
</evidence>
<dbReference type="GO" id="GO:0003676">
    <property type="term" value="F:nucleic acid binding"/>
    <property type="evidence" value="ECO:0007669"/>
    <property type="project" value="InterPro"/>
</dbReference>
<evidence type="ECO:0000256" key="1">
    <source>
        <dbReference type="SAM" id="Coils"/>
    </source>
</evidence>
<dbReference type="InterPro" id="IPR002711">
    <property type="entry name" value="HNH"/>
</dbReference>
<dbReference type="Proteomes" id="UP000516028">
    <property type="component" value="Chromosome"/>
</dbReference>
<dbReference type="RefSeq" id="WP_187724268.1">
    <property type="nucleotide sequence ID" value="NZ_CP060783.1"/>
</dbReference>
<dbReference type="Pfam" id="PF01844">
    <property type="entry name" value="HNH"/>
    <property type="match status" value="1"/>
</dbReference>
<keyword evidence="3" id="KW-0540">Nuclease</keyword>
<dbReference type="InterPro" id="IPR015947">
    <property type="entry name" value="PUA-like_sf"/>
</dbReference>
<dbReference type="EMBL" id="CP060783">
    <property type="protein sequence ID" value="QNP48673.1"/>
    <property type="molecule type" value="Genomic_DNA"/>
</dbReference>
<evidence type="ECO:0000313" key="3">
    <source>
        <dbReference type="EMBL" id="QNP48673.1"/>
    </source>
</evidence>
<dbReference type="SUPFAM" id="SSF88697">
    <property type="entry name" value="PUA domain-like"/>
    <property type="match status" value="1"/>
</dbReference>
<evidence type="ECO:0000259" key="2">
    <source>
        <dbReference type="SMART" id="SM00507"/>
    </source>
</evidence>
<gene>
    <name evidence="3" type="ORF">H9K75_23015</name>
</gene>
<organism evidence="3 4">
    <name type="scientific">Diaphorobacter aerolatus</name>
    <dbReference type="NCBI Taxonomy" id="1288495"/>
    <lineage>
        <taxon>Bacteria</taxon>
        <taxon>Pseudomonadati</taxon>
        <taxon>Pseudomonadota</taxon>
        <taxon>Betaproteobacteria</taxon>
        <taxon>Burkholderiales</taxon>
        <taxon>Comamonadaceae</taxon>
        <taxon>Diaphorobacter</taxon>
    </lineage>
</organism>
<keyword evidence="1" id="KW-0175">Coiled coil</keyword>
<name>A0A7H0GK57_9BURK</name>
<keyword evidence="4" id="KW-1185">Reference proteome</keyword>
<dbReference type="AlphaFoldDB" id="A0A7H0GK57"/>
<reference evidence="3 4" key="1">
    <citation type="submission" date="2020-08" db="EMBL/GenBank/DDBJ databases">
        <title>Genome sequence of Diaphorobacter aerolatus KACC 16536T.</title>
        <authorList>
            <person name="Hyun D.-W."/>
            <person name="Bae J.-W."/>
        </authorList>
    </citation>
    <scope>NUCLEOTIDE SEQUENCE [LARGE SCALE GENOMIC DNA]</scope>
    <source>
        <strain evidence="3 4">KACC 16536</strain>
    </source>
</reference>
<dbReference type="GO" id="GO:0004519">
    <property type="term" value="F:endonuclease activity"/>
    <property type="evidence" value="ECO:0007669"/>
    <property type="project" value="UniProtKB-KW"/>
</dbReference>
<dbReference type="SMART" id="SM00507">
    <property type="entry name" value="HNHc"/>
    <property type="match status" value="1"/>
</dbReference>
<protein>
    <submittedName>
        <fullName evidence="3">HNH endonuclease</fullName>
    </submittedName>
</protein>
<proteinExistence type="predicted"/>
<keyword evidence="3" id="KW-0255">Endonuclease</keyword>
<feature type="coiled-coil region" evidence="1">
    <location>
        <begin position="262"/>
        <end position="301"/>
    </location>
</feature>
<dbReference type="KEGG" id="daer:H9K75_23015"/>
<dbReference type="Gene3D" id="1.10.30.50">
    <property type="match status" value="1"/>
</dbReference>
<feature type="domain" description="HNH nuclease" evidence="2">
    <location>
        <begin position="324"/>
        <end position="381"/>
    </location>
</feature>
<sequence length="409" mass="47029">MAAWIFQSDPAKFNLDGYLASAPGAITWALSRNSEQTRVGDTVYLYRAEFGSRMKHSGILASATVLTNPECIPCEPESIAYQISPDNGSSLQLRVWLQIERTANKKEELRREWLKDDSILKTIPMFSNSSERNFKISQPEEDRLRKLWSRTGQNWNRDESIGGLWAYVETLGKEISKLEGRPVELFSRISGRAMPGVYNKVMNYRALDPRDTRKGMFGAGAMDKLVWAEFFNTQTNKLDEDAIRSEFSRIWEPQTQRHYTQYSKIRDERESFEREVQRLEKRGLSSLLNAYEQQRKNLKKSGTSLPISKATIVNIYERNPLVVAIAKLRANFHCEYQECNHEHFLGVDDMPYCEVHHIKSLADGGADNLENVVCLCPAHHKEAHFGTNSKQLQGIFRQLRVKDINQSTQ</sequence>
<keyword evidence="3" id="KW-0378">Hydrolase</keyword>
<accession>A0A7H0GK57</accession>
<dbReference type="InterPro" id="IPR003615">
    <property type="entry name" value="HNH_nuc"/>
</dbReference>